<evidence type="ECO:0000256" key="9">
    <source>
        <dbReference type="HAMAP-Rule" id="MF_00134"/>
    </source>
</evidence>
<dbReference type="OrthoDB" id="9804217at2"/>
<keyword evidence="8 9" id="KW-0456">Lyase</keyword>
<dbReference type="InterPro" id="IPR045186">
    <property type="entry name" value="Indole-3-glycerol_P_synth"/>
</dbReference>
<evidence type="ECO:0000256" key="3">
    <source>
        <dbReference type="ARBA" id="ARBA00008737"/>
    </source>
</evidence>
<keyword evidence="12" id="KW-1185">Reference proteome</keyword>
<feature type="domain" description="Indole-3-glycerol phosphate synthase" evidence="10">
    <location>
        <begin position="10"/>
        <end position="253"/>
    </location>
</feature>
<reference evidence="11 12" key="1">
    <citation type="journal article" date="2015" name="Int. J. Syst. Evol. Microbiol.">
        <title>Sporolactobacillus shoreae sp. nov. and Sporolactobacillus spathodeae sp. nov., two spore-forming lactic acid bacteria isolated from tree barks in Thailand.</title>
        <authorList>
            <person name="Thamacharoensuk T."/>
            <person name="Kitahara M."/>
            <person name="Ohkuma M."/>
            <person name="Thongchul N."/>
            <person name="Tanasupawat S."/>
        </authorList>
    </citation>
    <scope>NUCLEOTIDE SEQUENCE [LARGE SCALE GENOMIC DNA]</scope>
    <source>
        <strain evidence="11 12">BK92</strain>
    </source>
</reference>
<comment type="caution">
    <text evidence="11">The sequence shown here is derived from an EMBL/GenBank/DDBJ whole genome shotgun (WGS) entry which is preliminary data.</text>
</comment>
<dbReference type="InterPro" id="IPR011060">
    <property type="entry name" value="RibuloseP-bd_barrel"/>
</dbReference>
<dbReference type="GO" id="GO:0000162">
    <property type="term" value="P:L-tryptophan biosynthetic process"/>
    <property type="evidence" value="ECO:0007669"/>
    <property type="project" value="UniProtKB-UniRule"/>
</dbReference>
<dbReference type="FunFam" id="3.20.20.70:FF:000024">
    <property type="entry name" value="Indole-3-glycerol phosphate synthase"/>
    <property type="match status" value="1"/>
</dbReference>
<gene>
    <name evidence="9 11" type="primary">trpC</name>
    <name evidence="11" type="ORF">E4665_04890</name>
</gene>
<evidence type="ECO:0000259" key="10">
    <source>
        <dbReference type="Pfam" id="PF00218"/>
    </source>
</evidence>
<dbReference type="RefSeq" id="WP_135347680.1">
    <property type="nucleotide sequence ID" value="NZ_SRJD01000004.1"/>
</dbReference>
<comment type="pathway">
    <text evidence="2 9">Amino-acid biosynthesis; L-tryptophan biosynthesis; L-tryptophan from chorismate: step 4/5.</text>
</comment>
<comment type="similarity">
    <text evidence="3 9">Belongs to the TrpC family.</text>
</comment>
<dbReference type="SUPFAM" id="SSF51366">
    <property type="entry name" value="Ribulose-phoshate binding barrel"/>
    <property type="match status" value="1"/>
</dbReference>
<evidence type="ECO:0000256" key="4">
    <source>
        <dbReference type="ARBA" id="ARBA00022605"/>
    </source>
</evidence>
<evidence type="ECO:0000256" key="5">
    <source>
        <dbReference type="ARBA" id="ARBA00022793"/>
    </source>
</evidence>
<protein>
    <recommendedName>
        <fullName evidence="9">Indole-3-glycerol phosphate synthase</fullName>
        <shortName evidence="9">IGPS</shortName>
        <ecNumber evidence="9">4.1.1.48</ecNumber>
    </recommendedName>
</protein>
<dbReference type="InterPro" id="IPR013785">
    <property type="entry name" value="Aldolase_TIM"/>
</dbReference>
<keyword evidence="7 9" id="KW-0057">Aromatic amino acid biosynthesis</keyword>
<evidence type="ECO:0000256" key="2">
    <source>
        <dbReference type="ARBA" id="ARBA00004696"/>
    </source>
</evidence>
<evidence type="ECO:0000256" key="7">
    <source>
        <dbReference type="ARBA" id="ARBA00023141"/>
    </source>
</evidence>
<dbReference type="HAMAP" id="MF_00134_B">
    <property type="entry name" value="IGPS_B"/>
    <property type="match status" value="1"/>
</dbReference>
<keyword evidence="4 9" id="KW-0028">Amino-acid biosynthesis</keyword>
<dbReference type="EC" id="4.1.1.48" evidence="9"/>
<dbReference type="PANTHER" id="PTHR22854">
    <property type="entry name" value="TRYPTOPHAN BIOSYNTHESIS PROTEIN"/>
    <property type="match status" value="1"/>
</dbReference>
<dbReference type="PANTHER" id="PTHR22854:SF2">
    <property type="entry name" value="INDOLE-3-GLYCEROL-PHOSPHATE SYNTHASE"/>
    <property type="match status" value="1"/>
</dbReference>
<dbReference type="Gene3D" id="3.20.20.70">
    <property type="entry name" value="Aldolase class I"/>
    <property type="match status" value="1"/>
</dbReference>
<keyword evidence="6 9" id="KW-0822">Tryptophan biosynthesis</keyword>
<dbReference type="Pfam" id="PF00218">
    <property type="entry name" value="IGPS"/>
    <property type="match status" value="1"/>
</dbReference>
<organism evidence="11 12">
    <name type="scientific">Sporolactobacillus shoreae</name>
    <dbReference type="NCBI Taxonomy" id="1465501"/>
    <lineage>
        <taxon>Bacteria</taxon>
        <taxon>Bacillati</taxon>
        <taxon>Bacillota</taxon>
        <taxon>Bacilli</taxon>
        <taxon>Bacillales</taxon>
        <taxon>Sporolactobacillaceae</taxon>
        <taxon>Sporolactobacillus</taxon>
    </lineage>
</organism>
<proteinExistence type="inferred from homology"/>
<dbReference type="InterPro" id="IPR013798">
    <property type="entry name" value="Indole-3-glycerol_P_synth_dom"/>
</dbReference>
<comment type="catalytic activity">
    <reaction evidence="1 9">
        <text>1-(2-carboxyphenylamino)-1-deoxy-D-ribulose 5-phosphate + H(+) = (1S,2R)-1-C-(indol-3-yl)glycerol 3-phosphate + CO2 + H2O</text>
        <dbReference type="Rhea" id="RHEA:23476"/>
        <dbReference type="ChEBI" id="CHEBI:15377"/>
        <dbReference type="ChEBI" id="CHEBI:15378"/>
        <dbReference type="ChEBI" id="CHEBI:16526"/>
        <dbReference type="ChEBI" id="CHEBI:58613"/>
        <dbReference type="ChEBI" id="CHEBI:58866"/>
        <dbReference type="EC" id="4.1.1.48"/>
    </reaction>
</comment>
<dbReference type="AlphaFoldDB" id="A0A4Z0GPH5"/>
<name>A0A4Z0GPH5_9BACL</name>
<keyword evidence="5 9" id="KW-0210">Decarboxylase</keyword>
<dbReference type="NCBIfam" id="NF001377">
    <property type="entry name" value="PRK00278.2-4"/>
    <property type="match status" value="1"/>
</dbReference>
<dbReference type="CDD" id="cd00331">
    <property type="entry name" value="IGPS"/>
    <property type="match status" value="1"/>
</dbReference>
<dbReference type="Proteomes" id="UP000298347">
    <property type="component" value="Unassembled WGS sequence"/>
</dbReference>
<dbReference type="GO" id="GO:0004640">
    <property type="term" value="F:phosphoribosylanthranilate isomerase activity"/>
    <property type="evidence" value="ECO:0007669"/>
    <property type="project" value="TreeGrafter"/>
</dbReference>
<dbReference type="UniPathway" id="UPA00035">
    <property type="reaction ID" value="UER00043"/>
</dbReference>
<accession>A0A4Z0GPH5</accession>
<evidence type="ECO:0000256" key="1">
    <source>
        <dbReference type="ARBA" id="ARBA00001633"/>
    </source>
</evidence>
<dbReference type="EMBL" id="SRJD01000004">
    <property type="protein sequence ID" value="TGA99124.1"/>
    <property type="molecule type" value="Genomic_DNA"/>
</dbReference>
<dbReference type="GO" id="GO:0004425">
    <property type="term" value="F:indole-3-glycerol-phosphate synthase activity"/>
    <property type="evidence" value="ECO:0007669"/>
    <property type="project" value="UniProtKB-UniRule"/>
</dbReference>
<evidence type="ECO:0000256" key="6">
    <source>
        <dbReference type="ARBA" id="ARBA00022822"/>
    </source>
</evidence>
<evidence type="ECO:0000313" key="11">
    <source>
        <dbReference type="EMBL" id="TGA99124.1"/>
    </source>
</evidence>
<evidence type="ECO:0000256" key="8">
    <source>
        <dbReference type="ARBA" id="ARBA00023239"/>
    </source>
</evidence>
<sequence length="265" mass="29967">MSETILDQILRTKANELEEFRRPTFDREQPEIYSLKKALSRPKHRFGLIAEIKEASPSKGVFRPDFNAEHLARTYAASGADAISVLTDRVYFHGSIERLRSVRREVRLPILRKDFIIDERQIEEAYLCGADAVLLIAGAMDTKRLHHLYLTVKGFGLEALVEVHSRQEAEAVLDRFTPEIVGINNRDLKTFRTDLHVIERIRPLIPQSVLIVSESGVQTPTDIQFLQKSGADAALIGETLIRSDAPEKKIEALYGKVVIRDATPN</sequence>
<evidence type="ECO:0000313" key="12">
    <source>
        <dbReference type="Proteomes" id="UP000298347"/>
    </source>
</evidence>